<proteinExistence type="predicted"/>
<evidence type="ECO:0000256" key="1">
    <source>
        <dbReference type="SAM" id="MobiDB-lite"/>
    </source>
</evidence>
<dbReference type="EMBL" id="CP001511">
    <property type="protein sequence ID" value="ACS43050.1"/>
    <property type="molecule type" value="Genomic_DNA"/>
</dbReference>
<dbReference type="HOGENOM" id="CLU_2826153_0_0_5"/>
<organism evidence="2 3">
    <name type="scientific">Methylorubrum extorquens (strain ATCC 14718 / DSM 1338 / JCM 2805 / NCIMB 9133 / AM1)</name>
    <name type="common">Methylobacterium extorquens</name>
    <dbReference type="NCBI Taxonomy" id="272630"/>
    <lineage>
        <taxon>Bacteria</taxon>
        <taxon>Pseudomonadati</taxon>
        <taxon>Pseudomonadota</taxon>
        <taxon>Alphaproteobacteria</taxon>
        <taxon>Hyphomicrobiales</taxon>
        <taxon>Methylobacteriaceae</taxon>
        <taxon>Methylorubrum</taxon>
    </lineage>
</organism>
<accession>C5B3L8</accession>
<feature type="region of interest" description="Disordered" evidence="1">
    <location>
        <begin position="38"/>
        <end position="66"/>
    </location>
</feature>
<dbReference type="KEGG" id="mea:Mex_2p0123"/>
<evidence type="ECO:0000313" key="2">
    <source>
        <dbReference type="EMBL" id="ACS43050.1"/>
    </source>
</evidence>
<dbReference type="Proteomes" id="UP000009081">
    <property type="component" value="Plasmid megaplasmid"/>
</dbReference>
<name>C5B3L8_METEA</name>
<evidence type="ECO:0000313" key="3">
    <source>
        <dbReference type="Proteomes" id="UP000009081"/>
    </source>
</evidence>
<reference evidence="2 3" key="1">
    <citation type="journal article" date="2009" name="PLoS ONE">
        <title>Methylobacterium genome sequences: a reference blueprint to investigate microbial metabolism of C1 compounds from natural and industrial sources.</title>
        <authorList>
            <person name="Vuilleumier S."/>
            <person name="Chistoserdova L."/>
            <person name="Lee M.-C."/>
            <person name="Bringel F."/>
            <person name="Lajus A."/>
            <person name="Zhou Y."/>
            <person name="Gourion B."/>
            <person name="Barbe V."/>
            <person name="Chang J."/>
            <person name="Cruveiller S."/>
            <person name="Dossat C."/>
            <person name="Gillett W."/>
            <person name="Gruffaz C."/>
            <person name="Haugen E."/>
            <person name="Hourcade E."/>
            <person name="Levy R."/>
            <person name="Mangenot S."/>
            <person name="Muller E."/>
            <person name="Nadalig T."/>
            <person name="Pagni M."/>
            <person name="Penny C."/>
            <person name="Peyraud R."/>
            <person name="Robinson D.G."/>
            <person name="Roche D."/>
            <person name="Rouy Z."/>
            <person name="Saenampechek C."/>
            <person name="Salvignol G."/>
            <person name="Vallenet D."/>
            <person name="Wu Z."/>
            <person name="Marx C.J."/>
            <person name="Vorholt J.A."/>
            <person name="Olson M.V."/>
            <person name="Kaul R."/>
            <person name="Weissenbach J."/>
            <person name="Medigue C."/>
            <person name="Lidstrom M.E."/>
        </authorList>
    </citation>
    <scope>NUCLEOTIDE SEQUENCE [LARGE SCALE GENOMIC DNA]</scope>
    <source>
        <strain evidence="3">ATCC 14718 / DSM 1338 / JCM 2805 / NCIMB 9133 / AM1</strain>
    </source>
</reference>
<protein>
    <submittedName>
        <fullName evidence="2">Uncharacterized protein</fullName>
    </submittedName>
</protein>
<keyword evidence="3" id="KW-1185">Reference proteome</keyword>
<sequence>MDGAHAPNVRAPASSLLDYIRRRAGGAAVPDVICSHPGQASNRIPAKHDETASPGHFEPSYPGWVN</sequence>
<dbReference type="AlphaFoldDB" id="C5B3L8"/>
<gene>
    <name evidence="2" type="ordered locus">MexAM1_META2p0123</name>
</gene>
<geneLocation type="plasmid" evidence="2 3">
    <name>megaplasmid</name>
</geneLocation>
<keyword evidence="2" id="KW-0614">Plasmid</keyword>